<feature type="coiled-coil region" evidence="1">
    <location>
        <begin position="128"/>
        <end position="204"/>
    </location>
</feature>
<dbReference type="Pfam" id="PF11300">
    <property type="entry name" value="DUF3102"/>
    <property type="match status" value="1"/>
</dbReference>
<keyword evidence="1" id="KW-0175">Coiled coil</keyword>
<feature type="coiled-coil region" evidence="1">
    <location>
        <begin position="228"/>
        <end position="280"/>
    </location>
</feature>
<evidence type="ECO:0000313" key="2">
    <source>
        <dbReference type="EMBL" id="SBV91178.1"/>
    </source>
</evidence>
<protein>
    <recommendedName>
        <fullName evidence="3">DUF3102 domain-containing protein</fullName>
    </recommendedName>
</protein>
<dbReference type="AlphaFoldDB" id="A0A212IVD8"/>
<evidence type="ECO:0000256" key="1">
    <source>
        <dbReference type="SAM" id="Coils"/>
    </source>
</evidence>
<accession>A0A212IVD8</accession>
<reference evidence="2" key="1">
    <citation type="submission" date="2016-04" db="EMBL/GenBank/DDBJ databases">
        <authorList>
            <person name="Evans L.H."/>
            <person name="Alamgir A."/>
            <person name="Owens N."/>
            <person name="Weber N.D."/>
            <person name="Virtaneva K."/>
            <person name="Barbian K."/>
            <person name="Babar A."/>
            <person name="Rosenke K."/>
        </authorList>
    </citation>
    <scope>NUCLEOTIDE SEQUENCE</scope>
    <source>
        <strain evidence="2">86</strain>
    </source>
</reference>
<gene>
    <name evidence="2" type="ORF">KL86CLO1_10084</name>
</gene>
<evidence type="ECO:0008006" key="3">
    <source>
        <dbReference type="Google" id="ProtNLM"/>
    </source>
</evidence>
<proteinExistence type="predicted"/>
<dbReference type="EMBL" id="FLUN01000001">
    <property type="protein sequence ID" value="SBV91178.1"/>
    <property type="molecule type" value="Genomic_DNA"/>
</dbReference>
<name>A0A212IVD8_9FIRM</name>
<organism evidence="2">
    <name type="scientific">uncultured Eubacteriales bacterium</name>
    <dbReference type="NCBI Taxonomy" id="172733"/>
    <lineage>
        <taxon>Bacteria</taxon>
        <taxon>Bacillati</taxon>
        <taxon>Bacillota</taxon>
        <taxon>Clostridia</taxon>
        <taxon>Eubacteriales</taxon>
        <taxon>environmental samples</taxon>
    </lineage>
</organism>
<sequence length="349" mass="38321">MTTLLGNVMRTEAEMAPVENRNIEVITAEIQMLKANVGIGIVEIGNRLLEAKAQLQHGEWLPWLENQAQFSVSQANRFMRLAKEYSNSSALTNLGASKALALLAFESEEREAFAAESHIINGEEKTVVDMTSRELEQAIRERKEALEAKEAAEADKRIAEQSRDKLSQEMTIANAAMESQRETEAHLDGVMADLRKELEDLRKQPIDSTYSDTPDTAALDAARQEGATEAAKTAKKEAEDRLKAKIEKAEKAKADAEAQVKTIRAEQEATRAKSEALEKQLKLVSNPAATEYKVYFSAVQKDLAGLEDCLDRLVTSDPDLCGRLTSALAALGKQICDSAAARQNGDTRA</sequence>
<dbReference type="InterPro" id="IPR021451">
    <property type="entry name" value="DUF3102"/>
</dbReference>